<evidence type="ECO:0000313" key="2">
    <source>
        <dbReference type="EMBL" id="MBA4601388.1"/>
    </source>
</evidence>
<organism evidence="2 3">
    <name type="scientific">Thermoactinomyces mirandus</name>
    <dbReference type="NCBI Taxonomy" id="2756294"/>
    <lineage>
        <taxon>Bacteria</taxon>
        <taxon>Bacillati</taxon>
        <taxon>Bacillota</taxon>
        <taxon>Bacilli</taxon>
        <taxon>Bacillales</taxon>
        <taxon>Thermoactinomycetaceae</taxon>
        <taxon>Thermoactinomyces</taxon>
    </lineage>
</organism>
<dbReference type="AlphaFoldDB" id="A0A7W2AQC8"/>
<dbReference type="RefSeq" id="WP_181737801.1">
    <property type="nucleotide sequence ID" value="NZ_JACEOL010000009.1"/>
</dbReference>
<accession>A0A7W2AQC8</accession>
<comment type="caution">
    <text evidence="2">The sequence shown here is derived from an EMBL/GenBank/DDBJ whole genome shotgun (WGS) entry which is preliminary data.</text>
</comment>
<gene>
    <name evidence="2" type="ORF">H2C83_03450</name>
</gene>
<reference evidence="2 3" key="1">
    <citation type="submission" date="2020-07" db="EMBL/GenBank/DDBJ databases">
        <title>Thermoactinomyces phylogeny.</title>
        <authorList>
            <person name="Dunlap C."/>
        </authorList>
    </citation>
    <scope>NUCLEOTIDE SEQUENCE [LARGE SCALE GENOMIC DNA]</scope>
    <source>
        <strain evidence="2 3">AMNI-1</strain>
    </source>
</reference>
<dbReference type="EMBL" id="JACEOL010000009">
    <property type="protein sequence ID" value="MBA4601388.1"/>
    <property type="molecule type" value="Genomic_DNA"/>
</dbReference>
<feature type="region of interest" description="Disordered" evidence="1">
    <location>
        <begin position="55"/>
        <end position="83"/>
    </location>
</feature>
<keyword evidence="3" id="KW-1185">Reference proteome</keyword>
<dbReference type="Proteomes" id="UP000538292">
    <property type="component" value="Unassembled WGS sequence"/>
</dbReference>
<evidence type="ECO:0000256" key="1">
    <source>
        <dbReference type="SAM" id="MobiDB-lite"/>
    </source>
</evidence>
<evidence type="ECO:0000313" key="3">
    <source>
        <dbReference type="Proteomes" id="UP000538292"/>
    </source>
</evidence>
<protein>
    <submittedName>
        <fullName evidence="2">Uncharacterized protein</fullName>
    </submittedName>
</protein>
<sequence>MVKICPKHMVDGLKIMDTPHVEILPDTTRSSCYFCNGKAKYILFLPYMKHRHSCKEDEQIRKRKSGPKKGREEENPCMADSKS</sequence>
<proteinExistence type="predicted"/>
<name>A0A7W2AQC8_9BACL</name>